<comment type="caution">
    <text evidence="2">The sequence shown here is derived from an EMBL/GenBank/DDBJ whole genome shotgun (WGS) entry which is preliminary data.</text>
</comment>
<evidence type="ECO:0000313" key="3">
    <source>
        <dbReference type="Proteomes" id="UP000325081"/>
    </source>
</evidence>
<name>A0A5A7QQT6_STRAF</name>
<feature type="region of interest" description="Disordered" evidence="1">
    <location>
        <begin position="88"/>
        <end position="111"/>
    </location>
</feature>
<evidence type="ECO:0000313" key="2">
    <source>
        <dbReference type="EMBL" id="GER46271.1"/>
    </source>
</evidence>
<gene>
    <name evidence="2" type="ORF">STAS_23302</name>
</gene>
<evidence type="ECO:0000256" key="1">
    <source>
        <dbReference type="SAM" id="MobiDB-lite"/>
    </source>
</evidence>
<dbReference type="Proteomes" id="UP000325081">
    <property type="component" value="Unassembled WGS sequence"/>
</dbReference>
<reference evidence="3" key="1">
    <citation type="journal article" date="2019" name="Curr. Biol.">
        <title>Genome Sequence of Striga asiatica Provides Insight into the Evolution of Plant Parasitism.</title>
        <authorList>
            <person name="Yoshida S."/>
            <person name="Kim S."/>
            <person name="Wafula E.K."/>
            <person name="Tanskanen J."/>
            <person name="Kim Y.M."/>
            <person name="Honaas L."/>
            <person name="Yang Z."/>
            <person name="Spallek T."/>
            <person name="Conn C.E."/>
            <person name="Ichihashi Y."/>
            <person name="Cheong K."/>
            <person name="Cui S."/>
            <person name="Der J.P."/>
            <person name="Gundlach H."/>
            <person name="Jiao Y."/>
            <person name="Hori C."/>
            <person name="Ishida J.K."/>
            <person name="Kasahara H."/>
            <person name="Kiba T."/>
            <person name="Kim M.S."/>
            <person name="Koo N."/>
            <person name="Laohavisit A."/>
            <person name="Lee Y.H."/>
            <person name="Lumba S."/>
            <person name="McCourt P."/>
            <person name="Mortimer J.C."/>
            <person name="Mutuku J.M."/>
            <person name="Nomura T."/>
            <person name="Sasaki-Sekimoto Y."/>
            <person name="Seto Y."/>
            <person name="Wang Y."/>
            <person name="Wakatake T."/>
            <person name="Sakakibara H."/>
            <person name="Demura T."/>
            <person name="Yamaguchi S."/>
            <person name="Yoneyama K."/>
            <person name="Manabe R.I."/>
            <person name="Nelson D.C."/>
            <person name="Schulman A.H."/>
            <person name="Timko M.P."/>
            <person name="dePamphilis C.W."/>
            <person name="Choi D."/>
            <person name="Shirasu K."/>
        </authorList>
    </citation>
    <scope>NUCLEOTIDE SEQUENCE [LARGE SCALE GENOMIC DNA]</scope>
    <source>
        <strain evidence="3">cv. UVA1</strain>
    </source>
</reference>
<accession>A0A5A7QQT6</accession>
<dbReference type="GO" id="GO:0003677">
    <property type="term" value="F:DNA binding"/>
    <property type="evidence" value="ECO:0007669"/>
    <property type="project" value="UniProtKB-KW"/>
</dbReference>
<protein>
    <submittedName>
        <fullName evidence="2">Basic helix-loop-helix (BHLH) DNA-bindingsuperfamily protein</fullName>
    </submittedName>
</protein>
<keyword evidence="3" id="KW-1185">Reference proteome</keyword>
<sequence>MQVKAEGGCASETPMAGRESRLDGCWRKAAAMWWTGSRSAGTLCLGVVHDIEFNPREIFPLDTKYSLNIFVVNPNPIVKSSKLRRVSSRMPLEPAARVKDDDFDSNPGCSL</sequence>
<dbReference type="EMBL" id="BKCP01007515">
    <property type="protein sequence ID" value="GER46271.1"/>
    <property type="molecule type" value="Genomic_DNA"/>
</dbReference>
<keyword evidence="2" id="KW-0238">DNA-binding</keyword>
<dbReference type="AlphaFoldDB" id="A0A5A7QQT6"/>
<organism evidence="2 3">
    <name type="scientific">Striga asiatica</name>
    <name type="common">Asiatic witchweed</name>
    <name type="synonym">Buchnera asiatica</name>
    <dbReference type="NCBI Taxonomy" id="4170"/>
    <lineage>
        <taxon>Eukaryota</taxon>
        <taxon>Viridiplantae</taxon>
        <taxon>Streptophyta</taxon>
        <taxon>Embryophyta</taxon>
        <taxon>Tracheophyta</taxon>
        <taxon>Spermatophyta</taxon>
        <taxon>Magnoliopsida</taxon>
        <taxon>eudicotyledons</taxon>
        <taxon>Gunneridae</taxon>
        <taxon>Pentapetalae</taxon>
        <taxon>asterids</taxon>
        <taxon>lamiids</taxon>
        <taxon>Lamiales</taxon>
        <taxon>Orobanchaceae</taxon>
        <taxon>Buchnereae</taxon>
        <taxon>Striga</taxon>
    </lineage>
</organism>
<proteinExistence type="predicted"/>